<sequence>MENVGEMELEAQIVAAEGGEIELEAQVVAAGGGEIELAAEAVPVAGGEGEREEIPRDIPTDSCSLSFNAQNTLVTMFTDAQPSEWRCRSLQNASISSSWCMNNTGSGSKAQPSHVCGLAAGTWEWVGGNTTSTVADWNLICDH</sequence>
<dbReference type="Proteomes" id="UP001396334">
    <property type="component" value="Unassembled WGS sequence"/>
</dbReference>
<gene>
    <name evidence="1" type="ORF">V6N11_038270</name>
</gene>
<accession>A0ABR2SK67</accession>
<proteinExistence type="predicted"/>
<organism evidence="1 2">
    <name type="scientific">Hibiscus sabdariffa</name>
    <name type="common">roselle</name>
    <dbReference type="NCBI Taxonomy" id="183260"/>
    <lineage>
        <taxon>Eukaryota</taxon>
        <taxon>Viridiplantae</taxon>
        <taxon>Streptophyta</taxon>
        <taxon>Embryophyta</taxon>
        <taxon>Tracheophyta</taxon>
        <taxon>Spermatophyta</taxon>
        <taxon>Magnoliopsida</taxon>
        <taxon>eudicotyledons</taxon>
        <taxon>Gunneridae</taxon>
        <taxon>Pentapetalae</taxon>
        <taxon>rosids</taxon>
        <taxon>malvids</taxon>
        <taxon>Malvales</taxon>
        <taxon>Malvaceae</taxon>
        <taxon>Malvoideae</taxon>
        <taxon>Hibiscus</taxon>
    </lineage>
</organism>
<evidence type="ECO:0000313" key="2">
    <source>
        <dbReference type="Proteomes" id="UP001396334"/>
    </source>
</evidence>
<reference evidence="1 2" key="1">
    <citation type="journal article" date="2024" name="G3 (Bethesda)">
        <title>Genome assembly of Hibiscus sabdariffa L. provides insights into metabolisms of medicinal natural products.</title>
        <authorList>
            <person name="Kim T."/>
        </authorList>
    </citation>
    <scope>NUCLEOTIDE SEQUENCE [LARGE SCALE GENOMIC DNA]</scope>
    <source>
        <strain evidence="1">TK-2024</strain>
        <tissue evidence="1">Old leaves</tissue>
    </source>
</reference>
<comment type="caution">
    <text evidence="1">The sequence shown here is derived from an EMBL/GenBank/DDBJ whole genome shotgun (WGS) entry which is preliminary data.</text>
</comment>
<protein>
    <submittedName>
        <fullName evidence="1">Uncharacterized protein</fullName>
    </submittedName>
</protein>
<dbReference type="EMBL" id="JBBPBN010000013">
    <property type="protein sequence ID" value="KAK9025401.1"/>
    <property type="molecule type" value="Genomic_DNA"/>
</dbReference>
<evidence type="ECO:0000313" key="1">
    <source>
        <dbReference type="EMBL" id="KAK9025401.1"/>
    </source>
</evidence>
<keyword evidence="2" id="KW-1185">Reference proteome</keyword>
<name>A0ABR2SK67_9ROSI</name>